<dbReference type="FunCoup" id="A0A6I9RDE5">
    <property type="interactions" value="3737"/>
</dbReference>
<dbReference type="Pfam" id="PF05553">
    <property type="entry name" value="DUF761"/>
    <property type="match status" value="1"/>
</dbReference>
<dbReference type="AlphaFoldDB" id="A0A6I9RDE5"/>
<dbReference type="GeneID" id="105045073"/>
<dbReference type="RefSeq" id="XP_010921539.1">
    <property type="nucleotide sequence ID" value="XM_010923237.2"/>
</dbReference>
<dbReference type="OrthoDB" id="1929803at2759"/>
<dbReference type="PANTHER" id="PTHR33265">
    <property type="entry name" value="AVR9/CF-9 RAPIDLY ELICITED PROTEIN-RELATED"/>
    <property type="match status" value="1"/>
</dbReference>
<sequence>MGKKKGRAWSLLRLALLWVQKGGAFKRGLVFDLRLLPGYLKSLKPGGGHSDRLHYGEREFSFDETPDFHFKTPSMRLPRLPCITPAADFDNDDDYIFFKCEKKNEFFDKESKEECSMDRCEGGEDDDDKGINCGELIEVEEEQGIDSKAEEFIAKFYEEMKLQRQFSLLQYNEMLRRGMS</sequence>
<keyword evidence="2" id="KW-1185">Reference proteome</keyword>
<protein>
    <submittedName>
        <fullName evidence="3">Uncharacterized protein LOC105045073</fullName>
    </submittedName>
</protein>
<reference evidence="3" key="1">
    <citation type="submission" date="2025-08" db="UniProtKB">
        <authorList>
            <consortium name="RefSeq"/>
        </authorList>
    </citation>
    <scope>IDENTIFICATION</scope>
</reference>
<proteinExistence type="predicted"/>
<name>A0A6I9RDE5_ELAGV</name>
<evidence type="ECO:0000313" key="3">
    <source>
        <dbReference type="RefSeq" id="XP_010921539.1"/>
    </source>
</evidence>
<feature type="signal peptide" evidence="1">
    <location>
        <begin position="1"/>
        <end position="24"/>
    </location>
</feature>
<keyword evidence="1" id="KW-0732">Signal</keyword>
<organism evidence="2 3">
    <name type="scientific">Elaeis guineensis var. tenera</name>
    <name type="common">Oil palm</name>
    <dbReference type="NCBI Taxonomy" id="51953"/>
    <lineage>
        <taxon>Eukaryota</taxon>
        <taxon>Viridiplantae</taxon>
        <taxon>Streptophyta</taxon>
        <taxon>Embryophyta</taxon>
        <taxon>Tracheophyta</taxon>
        <taxon>Spermatophyta</taxon>
        <taxon>Magnoliopsida</taxon>
        <taxon>Liliopsida</taxon>
        <taxon>Arecaceae</taxon>
        <taxon>Arecoideae</taxon>
        <taxon>Cocoseae</taxon>
        <taxon>Elaeidinae</taxon>
        <taxon>Elaeis</taxon>
    </lineage>
</organism>
<feature type="chain" id="PRO_5026921424" evidence="1">
    <location>
        <begin position="25"/>
        <end position="180"/>
    </location>
</feature>
<dbReference type="PANTHER" id="PTHR33265:SF5">
    <property type="entry name" value="COTTON FIBER PROTEIN"/>
    <property type="match status" value="1"/>
</dbReference>
<dbReference type="KEGG" id="egu:105045073"/>
<evidence type="ECO:0000256" key="1">
    <source>
        <dbReference type="SAM" id="SignalP"/>
    </source>
</evidence>
<accession>A0A6I9RDE5</accession>
<dbReference type="InterPro" id="IPR008480">
    <property type="entry name" value="DUF761_pln"/>
</dbReference>
<dbReference type="InParanoid" id="A0A6I9RDE5"/>
<gene>
    <name evidence="3" type="primary">LOC105045073</name>
</gene>
<evidence type="ECO:0000313" key="2">
    <source>
        <dbReference type="Proteomes" id="UP000504607"/>
    </source>
</evidence>
<dbReference type="Proteomes" id="UP000504607">
    <property type="component" value="Chromosome 5"/>
</dbReference>